<dbReference type="PATRIC" id="fig|1193502.14.peg.1655"/>
<gene>
    <name evidence="2" type="ORF">SHALO_1629</name>
</gene>
<dbReference type="Proteomes" id="UP000094609">
    <property type="component" value="Chromosome"/>
</dbReference>
<feature type="transmembrane region" description="Helical" evidence="1">
    <location>
        <begin position="6"/>
        <end position="35"/>
    </location>
</feature>
<keyword evidence="1" id="KW-0812">Transmembrane</keyword>
<keyword evidence="1" id="KW-0472">Membrane</keyword>
<organism evidence="2 3">
    <name type="scientific">Sulfurospirillum halorespirans DSM 13726</name>
    <dbReference type="NCBI Taxonomy" id="1193502"/>
    <lineage>
        <taxon>Bacteria</taxon>
        <taxon>Pseudomonadati</taxon>
        <taxon>Campylobacterota</taxon>
        <taxon>Epsilonproteobacteria</taxon>
        <taxon>Campylobacterales</taxon>
        <taxon>Sulfurospirillaceae</taxon>
        <taxon>Sulfurospirillum</taxon>
    </lineage>
</organism>
<sequence>MIIFHLGFAWLVVVIFSLILGLFGFYIVAFILGCCRPFIQKEIPKVSLKNPWTKRLFLFLVGFNSFFYFQQCYEWISPKESAYPNAKCYYAAGNVVALYRAFLSPNNPITYWLVYPQRILYAMATPLIPQEDGELALWRYHWFVYPHARGFSMPHYLYESNTNPFLRKEGAVATFTWEFIKAVHNDNFSDKNIREHHALRDLPLAALYLDEMYNHEKVPSSIFVTPEAEEVIAHKPMVYSQDQLVVLNAKTHDPARAEKEKKMFRAMYDNLWLVNQKSYYIATTAYEALNALASKWETSPLMQKELKQHSSLEATRIAAMITMLQGGALASKFSSKELSCTHPYVLHYIALRQELKAMADNTASLLIDNLDKRYLERHISAEAMKYTFEKYCGYTLVGGYDTRFGSGPSRYENMTLDYGKVLLENQQTNNTTKEK</sequence>
<name>A0A1D7TK70_9BACT</name>
<dbReference type="AlphaFoldDB" id="A0A1D7TK70"/>
<protein>
    <submittedName>
        <fullName evidence="2">Uncharacterized protein</fullName>
    </submittedName>
</protein>
<keyword evidence="3" id="KW-1185">Reference proteome</keyword>
<evidence type="ECO:0000313" key="3">
    <source>
        <dbReference type="Proteomes" id="UP000094609"/>
    </source>
</evidence>
<dbReference type="STRING" id="1193502.SHALO_1629"/>
<evidence type="ECO:0000313" key="2">
    <source>
        <dbReference type="EMBL" id="AOO65401.1"/>
    </source>
</evidence>
<dbReference type="KEGG" id="shal:SHALO_1629"/>
<dbReference type="EMBL" id="CP017111">
    <property type="protein sequence ID" value="AOO65401.1"/>
    <property type="molecule type" value="Genomic_DNA"/>
</dbReference>
<reference evidence="3" key="1">
    <citation type="submission" date="2016-08" db="EMBL/GenBank/DDBJ databases">
        <title>Complete genome sequence of the organohalide-respiring Epsilonproteobacterium Sulfurospirillum halorespirans.</title>
        <authorList>
            <person name="Goris T."/>
            <person name="Zimmermann J."/>
            <person name="Schenz B."/>
            <person name="Lemos M."/>
            <person name="Hackermueller J."/>
            <person name="Diekert G."/>
        </authorList>
    </citation>
    <scope>NUCLEOTIDE SEQUENCE [LARGE SCALE GENOMIC DNA]</scope>
    <source>
        <strain>DSM 13726</strain>
        <strain evidence="3">PCE-M2</strain>
    </source>
</reference>
<accession>A0A1D7TK70</accession>
<evidence type="ECO:0000256" key="1">
    <source>
        <dbReference type="SAM" id="Phobius"/>
    </source>
</evidence>
<keyword evidence="1" id="KW-1133">Transmembrane helix</keyword>
<proteinExistence type="predicted"/>
<dbReference type="RefSeq" id="WP_069478103.1">
    <property type="nucleotide sequence ID" value="NZ_CP017111.1"/>
</dbReference>